<keyword evidence="2" id="KW-1185">Reference proteome</keyword>
<dbReference type="EMBL" id="CP028339">
    <property type="protein sequence ID" value="AVR89430.1"/>
    <property type="molecule type" value="Genomic_DNA"/>
</dbReference>
<reference evidence="1 2" key="1">
    <citation type="submission" date="2018-03" db="EMBL/GenBank/DDBJ databases">
        <title>Complete genome sequence of Thauera aromatica, a model organism for studying aromatic compound degradation under denitrifying conditions.</title>
        <authorList>
            <person name="Lo H.-Y."/>
            <person name="Goris T."/>
            <person name="Boll M."/>
            <person name="Mueller J.A."/>
        </authorList>
    </citation>
    <scope>NUCLEOTIDE SEQUENCE [LARGE SCALE GENOMIC DNA]</scope>
    <source>
        <strain evidence="1 2">K172</strain>
    </source>
</reference>
<dbReference type="RefSeq" id="WP_107221555.1">
    <property type="nucleotide sequence ID" value="NZ_CP028339.1"/>
</dbReference>
<sequence length="108" mass="12009">MALESTRFFSGPVPESFVRRMTATPAGFERELRMAWPALEGCAAQGRFRLRDGELVLEIEVEAAGVRRLGLLELPQLHVRYRFAVPGAEPARRALLSRLDNAMRKGGG</sequence>
<evidence type="ECO:0000313" key="1">
    <source>
        <dbReference type="EMBL" id="AVR89430.1"/>
    </source>
</evidence>
<dbReference type="OrthoDB" id="8687690at2"/>
<name>A0A2R4BQ82_THAAR</name>
<dbReference type="KEGG" id="tak:Tharo_2534"/>
<organism evidence="1 2">
    <name type="scientific">Thauera aromatica K172</name>
    <dbReference type="NCBI Taxonomy" id="44139"/>
    <lineage>
        <taxon>Bacteria</taxon>
        <taxon>Pseudomonadati</taxon>
        <taxon>Pseudomonadota</taxon>
        <taxon>Betaproteobacteria</taxon>
        <taxon>Rhodocyclales</taxon>
        <taxon>Zoogloeaceae</taxon>
        <taxon>Thauera</taxon>
    </lineage>
</organism>
<dbReference type="Proteomes" id="UP000241885">
    <property type="component" value="Chromosome"/>
</dbReference>
<gene>
    <name evidence="1" type="ORF">Tharo_2534</name>
</gene>
<evidence type="ECO:0008006" key="3">
    <source>
        <dbReference type="Google" id="ProtNLM"/>
    </source>
</evidence>
<accession>A0A2R4BQ82</accession>
<dbReference type="AlphaFoldDB" id="A0A2R4BQ82"/>
<proteinExistence type="predicted"/>
<protein>
    <recommendedName>
        <fullName evidence="3">Polyhydroxyalkanoic acid system protein</fullName>
    </recommendedName>
</protein>
<evidence type="ECO:0000313" key="2">
    <source>
        <dbReference type="Proteomes" id="UP000241885"/>
    </source>
</evidence>